<protein>
    <submittedName>
        <fullName evidence="4">Hyaluronoglucosaminidase superfamily protein</fullName>
    </submittedName>
</protein>
<feature type="signal peptide" evidence="3">
    <location>
        <begin position="1"/>
        <end position="29"/>
    </location>
</feature>
<reference evidence="4" key="1">
    <citation type="submission" date="2020-01" db="EMBL/GenBank/DDBJ databases">
        <title>Insect and environment-associated Actinomycetes.</title>
        <authorList>
            <person name="Currrie C."/>
            <person name="Chevrette M."/>
            <person name="Carlson C."/>
            <person name="Stubbendieck R."/>
            <person name="Wendt-Pienkowski E."/>
        </authorList>
    </citation>
    <scope>NUCLEOTIDE SEQUENCE</scope>
    <source>
        <strain evidence="4">SID7499</strain>
    </source>
</reference>
<dbReference type="InterPro" id="IPR029018">
    <property type="entry name" value="Hex-like_dom2"/>
</dbReference>
<evidence type="ECO:0000256" key="1">
    <source>
        <dbReference type="ARBA" id="ARBA00022801"/>
    </source>
</evidence>
<gene>
    <name evidence="4" type="ORF">G3M58_11270</name>
</gene>
<evidence type="ECO:0000256" key="3">
    <source>
        <dbReference type="SAM" id="SignalP"/>
    </source>
</evidence>
<keyword evidence="1" id="KW-0378">Hydrolase</keyword>
<proteinExistence type="predicted"/>
<dbReference type="AlphaFoldDB" id="A0A6G3WNG5"/>
<evidence type="ECO:0000313" key="4">
    <source>
        <dbReference type="EMBL" id="NEE07021.1"/>
    </source>
</evidence>
<dbReference type="GO" id="GO:0005975">
    <property type="term" value="P:carbohydrate metabolic process"/>
    <property type="evidence" value="ECO:0007669"/>
    <property type="project" value="UniProtKB-ARBA"/>
</dbReference>
<dbReference type="Gene3D" id="3.30.379.10">
    <property type="entry name" value="Chitobiase/beta-hexosaminidase domain 2-like"/>
    <property type="match status" value="1"/>
</dbReference>
<evidence type="ECO:0000256" key="2">
    <source>
        <dbReference type="SAM" id="MobiDB-lite"/>
    </source>
</evidence>
<feature type="chain" id="PRO_5026160558" evidence="3">
    <location>
        <begin position="30"/>
        <end position="92"/>
    </location>
</feature>
<feature type="non-terminal residue" evidence="4">
    <location>
        <position position="92"/>
    </location>
</feature>
<keyword evidence="3" id="KW-0732">Signal</keyword>
<accession>A0A6G3WNG5</accession>
<feature type="compositionally biased region" description="Low complexity" evidence="2">
    <location>
        <begin position="23"/>
        <end position="49"/>
    </location>
</feature>
<sequence length="92" mass="9014">MGLRRGKRAAALAVAVVAGSLAAPPAATAAPSPPGATATTPTPDSAGADLSIWPRPQSLRANGAPVTVPDQVALITDAQADPAAVDALRELL</sequence>
<comment type="caution">
    <text evidence="4">The sequence shown here is derived from an EMBL/GenBank/DDBJ whole genome shotgun (WGS) entry which is preliminary data.</text>
</comment>
<dbReference type="EMBL" id="JAAGMN010001139">
    <property type="protein sequence ID" value="NEE07021.1"/>
    <property type="molecule type" value="Genomic_DNA"/>
</dbReference>
<feature type="region of interest" description="Disordered" evidence="2">
    <location>
        <begin position="23"/>
        <end position="52"/>
    </location>
</feature>
<dbReference type="GO" id="GO:0016787">
    <property type="term" value="F:hydrolase activity"/>
    <property type="evidence" value="ECO:0007669"/>
    <property type="project" value="UniProtKB-KW"/>
</dbReference>
<organism evidence="4">
    <name type="scientific">Streptomyces sp. SID7499</name>
    <dbReference type="NCBI Taxonomy" id="2706086"/>
    <lineage>
        <taxon>Bacteria</taxon>
        <taxon>Bacillati</taxon>
        <taxon>Actinomycetota</taxon>
        <taxon>Actinomycetes</taxon>
        <taxon>Kitasatosporales</taxon>
        <taxon>Streptomycetaceae</taxon>
        <taxon>Streptomyces</taxon>
    </lineage>
</organism>
<name>A0A6G3WNG5_9ACTN</name>